<name>A0A845I4I5_9BURK</name>
<dbReference type="CDD" id="cd17551">
    <property type="entry name" value="REC_RpfG-like"/>
    <property type="match status" value="1"/>
</dbReference>
<dbReference type="Pfam" id="PF00072">
    <property type="entry name" value="Response_reg"/>
    <property type="match status" value="1"/>
</dbReference>
<dbReference type="InterPro" id="IPR037522">
    <property type="entry name" value="HD_GYP_dom"/>
</dbReference>
<dbReference type="InterPro" id="IPR001789">
    <property type="entry name" value="Sig_transdc_resp-reg_receiver"/>
</dbReference>
<evidence type="ECO:0000259" key="3">
    <source>
        <dbReference type="PROSITE" id="PS51832"/>
    </source>
</evidence>
<reference evidence="4" key="1">
    <citation type="submission" date="2019-12" db="EMBL/GenBank/DDBJ databases">
        <title>Novel species isolated from a subtropical stream in China.</title>
        <authorList>
            <person name="Lu H."/>
        </authorList>
    </citation>
    <scope>NUCLEOTIDE SEQUENCE [LARGE SCALE GENOMIC DNA]</scope>
    <source>
        <strain evidence="4">FT93W</strain>
    </source>
</reference>
<evidence type="ECO:0000313" key="4">
    <source>
        <dbReference type="EMBL" id="MYN45868.1"/>
    </source>
</evidence>
<dbReference type="InterPro" id="IPR003607">
    <property type="entry name" value="HD/PDEase_dom"/>
</dbReference>
<dbReference type="GO" id="GO:0008081">
    <property type="term" value="F:phosphoric diester hydrolase activity"/>
    <property type="evidence" value="ECO:0007669"/>
    <property type="project" value="UniProtKB-ARBA"/>
</dbReference>
<dbReference type="AlphaFoldDB" id="A0A845I4I5"/>
<protein>
    <submittedName>
        <fullName evidence="4">Response regulator</fullName>
    </submittedName>
</protein>
<dbReference type="SMART" id="SM00471">
    <property type="entry name" value="HDc"/>
    <property type="match status" value="1"/>
</dbReference>
<feature type="domain" description="Response regulatory" evidence="2">
    <location>
        <begin position="4"/>
        <end position="121"/>
    </location>
</feature>
<dbReference type="InterPro" id="IPR011006">
    <property type="entry name" value="CheY-like_superfamily"/>
</dbReference>
<evidence type="ECO:0000313" key="5">
    <source>
        <dbReference type="Proteomes" id="UP000444316"/>
    </source>
</evidence>
<dbReference type="PROSITE" id="PS51832">
    <property type="entry name" value="HD_GYP"/>
    <property type="match status" value="1"/>
</dbReference>
<dbReference type="PANTHER" id="PTHR45228">
    <property type="entry name" value="CYCLIC DI-GMP PHOSPHODIESTERASE TM_0186-RELATED"/>
    <property type="match status" value="1"/>
</dbReference>
<evidence type="ECO:0000256" key="1">
    <source>
        <dbReference type="PROSITE-ProRule" id="PRU00169"/>
    </source>
</evidence>
<dbReference type="SUPFAM" id="SSF52172">
    <property type="entry name" value="CheY-like"/>
    <property type="match status" value="1"/>
</dbReference>
<dbReference type="GO" id="GO:0000160">
    <property type="term" value="P:phosphorelay signal transduction system"/>
    <property type="evidence" value="ECO:0007669"/>
    <property type="project" value="InterPro"/>
</dbReference>
<keyword evidence="1" id="KW-0597">Phosphoprotein</keyword>
<dbReference type="Gene3D" id="1.10.3210.10">
    <property type="entry name" value="Hypothetical protein af1432"/>
    <property type="match status" value="1"/>
</dbReference>
<accession>A0A845I4I5</accession>
<organism evidence="4 5">
    <name type="scientific">Duganella fentianensis</name>
    <dbReference type="NCBI Taxonomy" id="2692177"/>
    <lineage>
        <taxon>Bacteria</taxon>
        <taxon>Pseudomonadati</taxon>
        <taxon>Pseudomonadota</taxon>
        <taxon>Betaproteobacteria</taxon>
        <taxon>Burkholderiales</taxon>
        <taxon>Oxalobacteraceae</taxon>
        <taxon>Telluria group</taxon>
        <taxon>Duganella</taxon>
    </lineage>
</organism>
<dbReference type="CDD" id="cd00077">
    <property type="entry name" value="HDc"/>
    <property type="match status" value="1"/>
</dbReference>
<evidence type="ECO:0000259" key="2">
    <source>
        <dbReference type="PROSITE" id="PS50110"/>
    </source>
</evidence>
<feature type="modified residue" description="4-aspartylphosphate" evidence="1">
    <location>
        <position position="54"/>
    </location>
</feature>
<sequence length="359" mass="40089">MKLSVVIVDDSEINLSLFKNFVARIDGLDPLCFSVSADALNWCEQHGADIVIVDYMMPAPDGIEVVKRIARMPHMRDVPVIMITANDQKQVRVAALESGATDFLNKPVDKSEFIARIRNMATMRRSQRLLSDRAALLAEEVAQATRAIIERERDTIVRLSRAAEYRDPETGNHILRMAHIAKLVGAQMGLSAADQTLLLEAAPMHDIGKVGIPDHILLKPGRLNPDEFFIMKQHAEIGYAILSNSPSPILDAAAEIALCHHEKFDGSGYPRGLRGKEIPLFSRIVAVSDVFDALTSARPYKRAWELDRAREFLIENSGNHFDPDCVDAFLKVWDEVLRVREQIGIDHCDSNDLTEPSHP</sequence>
<dbReference type="EMBL" id="WWCL01000002">
    <property type="protein sequence ID" value="MYN45868.1"/>
    <property type="molecule type" value="Genomic_DNA"/>
</dbReference>
<proteinExistence type="predicted"/>
<dbReference type="PANTHER" id="PTHR45228:SF1">
    <property type="entry name" value="CYCLIC DI-GMP PHOSPHODIESTERASE TM_0186"/>
    <property type="match status" value="1"/>
</dbReference>
<dbReference type="SUPFAM" id="SSF109604">
    <property type="entry name" value="HD-domain/PDEase-like"/>
    <property type="match status" value="1"/>
</dbReference>
<dbReference type="Proteomes" id="UP000444316">
    <property type="component" value="Unassembled WGS sequence"/>
</dbReference>
<keyword evidence="5" id="KW-1185">Reference proteome</keyword>
<comment type="caution">
    <text evidence="4">The sequence shown here is derived from an EMBL/GenBank/DDBJ whole genome shotgun (WGS) entry which is preliminary data.</text>
</comment>
<dbReference type="SMART" id="SM00448">
    <property type="entry name" value="REC"/>
    <property type="match status" value="1"/>
</dbReference>
<dbReference type="RefSeq" id="WP_161035410.1">
    <property type="nucleotide sequence ID" value="NZ_WWCL01000002.1"/>
</dbReference>
<gene>
    <name evidence="4" type="ORF">GTP23_12500</name>
</gene>
<dbReference type="PROSITE" id="PS50110">
    <property type="entry name" value="RESPONSE_REGULATORY"/>
    <property type="match status" value="1"/>
</dbReference>
<dbReference type="Gene3D" id="3.40.50.2300">
    <property type="match status" value="1"/>
</dbReference>
<dbReference type="Pfam" id="PF13487">
    <property type="entry name" value="HD_5"/>
    <property type="match status" value="1"/>
</dbReference>
<dbReference type="InterPro" id="IPR052020">
    <property type="entry name" value="Cyclic_di-GMP/3'3'-cGAMP_PDE"/>
</dbReference>
<feature type="domain" description="HD-GYP" evidence="3">
    <location>
        <begin position="148"/>
        <end position="345"/>
    </location>
</feature>